<dbReference type="SUPFAM" id="SSF56719">
    <property type="entry name" value="Type II DNA topoisomerase"/>
    <property type="match status" value="1"/>
</dbReference>
<dbReference type="GO" id="GO:0006261">
    <property type="term" value="P:DNA-templated DNA replication"/>
    <property type="evidence" value="ECO:0007669"/>
    <property type="project" value="UniProtKB-UniRule"/>
</dbReference>
<dbReference type="HAMAP" id="MF_01897">
    <property type="entry name" value="GyrA"/>
    <property type="match status" value="1"/>
</dbReference>
<dbReference type="Gene3D" id="3.90.199.10">
    <property type="entry name" value="Topoisomerase II, domain 5"/>
    <property type="match status" value="1"/>
</dbReference>
<sequence length="821" mass="91235">MNNTVIEGKEGVGKISHRPIIEEMQESYLDYAMSVIIARALPDVRDGLKPVHRRIMYAMWSIGLRAGGKYRKSATVVGEVLGKYHPHGDVAVYDSMVRMAQDFSLRYPLINGQGNFGSMDGDGAAAMRYTEAKLSGIAEELMFDIEKETVNFIPNYDGSHREPTVMPSKLPNLILNGTMGIAVGMATNIPPHNLNEVIDGIVHLIENPEATVDDLTQFIKGPDFPTGGIIYDNNEIKQSYATGKGGIVIRAKTEIVEAKNDSFNIIIAEIPYQVNKASILEKIAELVRDKKLEGIKDLRDESSKEGVRVVIELKKDAYPKKVLNSLFKLTDLQTTFHINALALVDGIQPRVLTLKMLLEEYLKHRQEVIRKRTEYDLAKAKERAHILEGLKLALAKIDQVIQTIKKSKDKEVAKINLIKKFRLSERQAVAILEMKLQQLANLERLKIEQELKEKLALIKDLESILKSKQKILSIIKDELAKLKEKYGDPRRTQIVSHGVKEFSTEDLIPDEDTIITITKDGYIKRLAPETFKTQGRGGKGVVGLTTKEEDVVEQFFSTTTHSDVLFFTTKGRVFQLKAYDIPKGSRTAKGQAIVNFLQLGPEEKISSALPFSELGDYKFLVMVTGLGNIKKVDIADFTNVRRSGLIAIRLKKNDELEWLKPSSGKDNIILVTANGQAIRFKEAQIRPMGRAAAGVRGIRLKKDDKIVGMDVVDQALSSVGQILVITENGYGKRSSLNSYKVQGRGGSGIKTAKVTSKTGRVVSMTAVNAKAIEEDMIIISAKGQVIRLPLKSVNVLGRATQGVRLMRFKEANDKVASVTFI</sequence>
<gene>
    <name evidence="9" type="primary">gyrA</name>
    <name evidence="13" type="ORF">A2744_01730</name>
</gene>
<evidence type="ECO:0000313" key="14">
    <source>
        <dbReference type="Proteomes" id="UP000178240"/>
    </source>
</evidence>
<dbReference type="SMART" id="SM00434">
    <property type="entry name" value="TOP4c"/>
    <property type="match status" value="1"/>
</dbReference>
<dbReference type="Pfam" id="PF00521">
    <property type="entry name" value="DNA_topoisoIV"/>
    <property type="match status" value="1"/>
</dbReference>
<organism evidence="13 14">
    <name type="scientific">Candidatus Buchananbacteria bacterium RIFCSPHIGHO2_01_FULL_44_11</name>
    <dbReference type="NCBI Taxonomy" id="1797535"/>
    <lineage>
        <taxon>Bacteria</taxon>
        <taxon>Candidatus Buchananiibacteriota</taxon>
    </lineage>
</organism>
<comment type="function">
    <text evidence="9">A type II topoisomerase that negatively supercoils closed circular double-stranded (ds) DNA in an ATP-dependent manner to modulate DNA topology and maintain chromosomes in an underwound state. Negative supercoiling favors strand separation, and DNA replication, transcription, recombination and repair, all of which involve strand separation. Also able to catalyze the interconversion of other topological isomers of dsDNA rings, including catenanes and knotted rings. Type II topoisomerases break and join 2 DNA strands simultaneously in an ATP-dependent manner.</text>
</comment>
<protein>
    <recommendedName>
        <fullName evidence="9">DNA gyrase subunit A</fullName>
        <ecNumber evidence="9">5.6.2.2</ecNumber>
    </recommendedName>
</protein>
<dbReference type="Proteomes" id="UP000178240">
    <property type="component" value="Unassembled WGS sequence"/>
</dbReference>
<keyword evidence="9" id="KW-0963">Cytoplasm</keyword>
<dbReference type="NCBIfam" id="NF004043">
    <property type="entry name" value="PRK05560.1"/>
    <property type="match status" value="1"/>
</dbReference>
<evidence type="ECO:0000256" key="1">
    <source>
        <dbReference type="ARBA" id="ARBA00000185"/>
    </source>
</evidence>
<dbReference type="InterPro" id="IPR002205">
    <property type="entry name" value="Topo_IIA_dom_A"/>
</dbReference>
<evidence type="ECO:0000256" key="6">
    <source>
        <dbReference type="ARBA" id="ARBA00023125"/>
    </source>
</evidence>
<dbReference type="InterPro" id="IPR013758">
    <property type="entry name" value="Topo_IIA_A/C_ab"/>
</dbReference>
<dbReference type="InterPro" id="IPR013757">
    <property type="entry name" value="Topo_IIA_A_a_sf"/>
</dbReference>
<dbReference type="GO" id="GO:0009330">
    <property type="term" value="C:DNA topoisomerase type II (double strand cut, ATP-hydrolyzing) complex"/>
    <property type="evidence" value="ECO:0007669"/>
    <property type="project" value="TreeGrafter"/>
</dbReference>
<dbReference type="GO" id="GO:0034335">
    <property type="term" value="F:DNA negative supercoiling activity"/>
    <property type="evidence" value="ECO:0007669"/>
    <property type="project" value="UniProtKB-ARBA"/>
</dbReference>
<evidence type="ECO:0000256" key="4">
    <source>
        <dbReference type="ARBA" id="ARBA00022840"/>
    </source>
</evidence>
<dbReference type="Pfam" id="PF03989">
    <property type="entry name" value="DNA_gyraseA_C"/>
    <property type="match status" value="6"/>
</dbReference>
<evidence type="ECO:0000256" key="2">
    <source>
        <dbReference type="ARBA" id="ARBA00008263"/>
    </source>
</evidence>
<evidence type="ECO:0000256" key="3">
    <source>
        <dbReference type="ARBA" id="ARBA00022741"/>
    </source>
</evidence>
<dbReference type="GO" id="GO:0005524">
    <property type="term" value="F:ATP binding"/>
    <property type="evidence" value="ECO:0007669"/>
    <property type="project" value="UniProtKB-UniRule"/>
</dbReference>
<feature type="coiled-coil region" evidence="11">
    <location>
        <begin position="432"/>
        <end position="485"/>
    </location>
</feature>
<keyword evidence="4 9" id="KW-0067">ATP-binding</keyword>
<comment type="subcellular location">
    <subcellularLocation>
        <location evidence="9">Cytoplasm</location>
    </subcellularLocation>
</comment>
<evidence type="ECO:0000256" key="9">
    <source>
        <dbReference type="HAMAP-Rule" id="MF_01897"/>
    </source>
</evidence>
<dbReference type="FunFam" id="3.90.199.10:FF:000001">
    <property type="entry name" value="DNA gyrase subunit A"/>
    <property type="match status" value="1"/>
</dbReference>
<evidence type="ECO:0000256" key="5">
    <source>
        <dbReference type="ARBA" id="ARBA00023029"/>
    </source>
</evidence>
<keyword evidence="3 9" id="KW-0547">Nucleotide-binding</keyword>
<feature type="active site" description="O-(5'-phospho-DNA)-tyrosine intermediate" evidence="9 10">
    <location>
        <position position="129"/>
    </location>
</feature>
<dbReference type="SUPFAM" id="SSF101904">
    <property type="entry name" value="GyrA/ParC C-terminal domain-like"/>
    <property type="match status" value="1"/>
</dbReference>
<comment type="caution">
    <text evidence="13">The sequence shown here is derived from an EMBL/GenBank/DDBJ whole genome shotgun (WGS) entry which is preliminary data.</text>
</comment>
<proteinExistence type="inferred from homology"/>
<dbReference type="Gene3D" id="3.30.1360.40">
    <property type="match status" value="1"/>
</dbReference>
<dbReference type="InterPro" id="IPR013760">
    <property type="entry name" value="Topo_IIA-like_dom_sf"/>
</dbReference>
<feature type="domain" description="Topo IIA-type catalytic" evidence="12">
    <location>
        <begin position="41"/>
        <end position="507"/>
    </location>
</feature>
<comment type="miscellaneous">
    <text evidence="9">Few gyrases are as efficient as E.coli at forming negative supercoils. Not all organisms have 2 type II topoisomerases; in organisms with a single type II topoisomerase this enzyme also has to decatenate newly replicated chromosomes.</text>
</comment>
<evidence type="ECO:0000256" key="11">
    <source>
        <dbReference type="SAM" id="Coils"/>
    </source>
</evidence>
<dbReference type="PROSITE" id="PS52040">
    <property type="entry name" value="TOPO_IIA"/>
    <property type="match status" value="1"/>
</dbReference>
<dbReference type="Gene3D" id="1.10.268.10">
    <property type="entry name" value="Topoisomerase, domain 3"/>
    <property type="match status" value="1"/>
</dbReference>
<dbReference type="GO" id="GO:0003677">
    <property type="term" value="F:DNA binding"/>
    <property type="evidence" value="ECO:0007669"/>
    <property type="project" value="UniProtKB-UniRule"/>
</dbReference>
<dbReference type="GO" id="GO:0006265">
    <property type="term" value="P:DNA topological change"/>
    <property type="evidence" value="ECO:0007669"/>
    <property type="project" value="UniProtKB-UniRule"/>
</dbReference>
<dbReference type="GO" id="GO:0005737">
    <property type="term" value="C:cytoplasm"/>
    <property type="evidence" value="ECO:0007669"/>
    <property type="project" value="UniProtKB-SubCell"/>
</dbReference>
<reference evidence="13 14" key="1">
    <citation type="journal article" date="2016" name="Nat. Commun.">
        <title>Thousands of microbial genomes shed light on interconnected biogeochemical processes in an aquifer system.</title>
        <authorList>
            <person name="Anantharaman K."/>
            <person name="Brown C.T."/>
            <person name="Hug L.A."/>
            <person name="Sharon I."/>
            <person name="Castelle C.J."/>
            <person name="Probst A.J."/>
            <person name="Thomas B.C."/>
            <person name="Singh A."/>
            <person name="Wilkins M.J."/>
            <person name="Karaoz U."/>
            <person name="Brodie E.L."/>
            <person name="Williams K.H."/>
            <person name="Hubbard S.S."/>
            <person name="Banfield J.F."/>
        </authorList>
    </citation>
    <scope>NUCLEOTIDE SEQUENCE [LARGE SCALE GENOMIC DNA]</scope>
</reference>
<dbReference type="FunFam" id="1.10.268.10:FF:000001">
    <property type="entry name" value="DNA gyrase subunit A"/>
    <property type="match status" value="1"/>
</dbReference>
<comment type="subunit">
    <text evidence="9">Heterotetramer, composed of two GyrA and two GyrB chains. In the heterotetramer, GyrA contains the active site tyrosine that forms a transient covalent intermediate with DNA, while GyrB binds cofactors and catalyzes ATP hydrolysis.</text>
</comment>
<dbReference type="EC" id="5.6.2.2" evidence="9"/>
<dbReference type="FunFam" id="2.120.10.90:FF:000005">
    <property type="entry name" value="DNA topoisomerase 4 subunit A"/>
    <property type="match status" value="1"/>
</dbReference>
<evidence type="ECO:0000256" key="7">
    <source>
        <dbReference type="ARBA" id="ARBA00023235"/>
    </source>
</evidence>
<dbReference type="FunFam" id="3.30.1360.40:FF:000002">
    <property type="entry name" value="DNA gyrase subunit A"/>
    <property type="match status" value="1"/>
</dbReference>
<dbReference type="CDD" id="cd00187">
    <property type="entry name" value="TOP4c"/>
    <property type="match status" value="1"/>
</dbReference>
<keyword evidence="11" id="KW-0175">Coiled coil</keyword>
<dbReference type="InterPro" id="IPR050220">
    <property type="entry name" value="Type_II_DNA_Topoisomerases"/>
</dbReference>
<dbReference type="NCBIfam" id="TIGR01063">
    <property type="entry name" value="gyrA"/>
    <property type="match status" value="1"/>
</dbReference>
<dbReference type="PANTHER" id="PTHR43493">
    <property type="entry name" value="DNA GYRASE/TOPOISOMERASE SUBUNIT A"/>
    <property type="match status" value="1"/>
</dbReference>
<accession>A0A1G1Y3J3</accession>
<dbReference type="EMBL" id="MHIE01000005">
    <property type="protein sequence ID" value="OGY46340.1"/>
    <property type="molecule type" value="Genomic_DNA"/>
</dbReference>
<dbReference type="GO" id="GO:0005694">
    <property type="term" value="C:chromosome"/>
    <property type="evidence" value="ECO:0007669"/>
    <property type="project" value="InterPro"/>
</dbReference>
<evidence type="ECO:0000256" key="8">
    <source>
        <dbReference type="ARBA" id="ARBA00063644"/>
    </source>
</evidence>
<keyword evidence="7 9" id="KW-0413">Isomerase</keyword>
<dbReference type="NCBIfam" id="NF004044">
    <property type="entry name" value="PRK05561.1"/>
    <property type="match status" value="1"/>
</dbReference>
<comment type="catalytic activity">
    <reaction evidence="1 9 10">
        <text>ATP-dependent breakage, passage and rejoining of double-stranded DNA.</text>
        <dbReference type="EC" id="5.6.2.2"/>
    </reaction>
</comment>
<dbReference type="InterPro" id="IPR035516">
    <property type="entry name" value="Gyrase/topoIV_suA_C"/>
</dbReference>
<dbReference type="InterPro" id="IPR005743">
    <property type="entry name" value="GyrA"/>
</dbReference>
<comment type="subunit">
    <text evidence="8">Heterotetramer composed of ParC and ParE.</text>
</comment>
<dbReference type="Gene3D" id="2.120.10.90">
    <property type="entry name" value="DNA gyrase/topoisomerase IV, subunit A, C-terminal"/>
    <property type="match status" value="1"/>
</dbReference>
<evidence type="ECO:0000313" key="13">
    <source>
        <dbReference type="EMBL" id="OGY46340.1"/>
    </source>
</evidence>
<dbReference type="InterPro" id="IPR006691">
    <property type="entry name" value="GyrA/parC_rep"/>
</dbReference>
<keyword evidence="5 9" id="KW-0799">Topoisomerase</keyword>
<name>A0A1G1Y3J3_9BACT</name>
<evidence type="ECO:0000259" key="12">
    <source>
        <dbReference type="PROSITE" id="PS52040"/>
    </source>
</evidence>
<keyword evidence="6 9" id="KW-0238">DNA-binding</keyword>
<dbReference type="PANTHER" id="PTHR43493:SF5">
    <property type="entry name" value="DNA GYRASE SUBUNIT A, CHLOROPLASTIC_MITOCHONDRIAL"/>
    <property type="match status" value="1"/>
</dbReference>
<evidence type="ECO:0000256" key="10">
    <source>
        <dbReference type="PROSITE-ProRule" id="PRU01384"/>
    </source>
</evidence>
<dbReference type="STRING" id="1797535.A2744_01730"/>
<comment type="similarity">
    <text evidence="2 9">Belongs to the type II topoisomerase GyrA/ParC subunit family.</text>
</comment>
<feature type="short sequence motif" description="GyrA-box" evidence="9">
    <location>
        <begin position="534"/>
        <end position="540"/>
    </location>
</feature>
<dbReference type="AlphaFoldDB" id="A0A1G1Y3J3"/>